<evidence type="ECO:0000256" key="3">
    <source>
        <dbReference type="ARBA" id="ARBA00022475"/>
    </source>
</evidence>
<feature type="chain" id="PRO_5034450066" description="Claudin" evidence="9">
    <location>
        <begin position="18"/>
        <end position="213"/>
    </location>
</feature>
<dbReference type="AlphaFoldDB" id="A0A8C6T414"/>
<keyword evidence="9" id="KW-0732">Signal</keyword>
<evidence type="ECO:0000256" key="4">
    <source>
        <dbReference type="ARBA" id="ARBA00022692"/>
    </source>
</evidence>
<accession>A0A8C6T414</accession>
<keyword evidence="4 8" id="KW-0812">Transmembrane</keyword>
<keyword evidence="5 8" id="KW-0965">Cell junction</keyword>
<evidence type="ECO:0000313" key="10">
    <source>
        <dbReference type="Ensembl" id="ENSNMLP00000015935.1"/>
    </source>
</evidence>
<reference evidence="10" key="1">
    <citation type="submission" date="2025-08" db="UniProtKB">
        <authorList>
            <consortium name="Ensembl"/>
        </authorList>
    </citation>
    <scope>IDENTIFICATION</scope>
</reference>
<feature type="transmembrane region" description="Helical" evidence="8">
    <location>
        <begin position="154"/>
        <end position="175"/>
    </location>
</feature>
<keyword evidence="7 8" id="KW-0472">Membrane</keyword>
<dbReference type="InterPro" id="IPR004031">
    <property type="entry name" value="PMP22/EMP/MP20/Claudin"/>
</dbReference>
<keyword evidence="6 8" id="KW-1133">Transmembrane helix</keyword>
<dbReference type="GO" id="GO:0005923">
    <property type="term" value="C:bicellular tight junction"/>
    <property type="evidence" value="ECO:0007669"/>
    <property type="project" value="UniProtKB-SubCell"/>
</dbReference>
<evidence type="ECO:0000256" key="5">
    <source>
        <dbReference type="ARBA" id="ARBA00022949"/>
    </source>
</evidence>
<dbReference type="PANTHER" id="PTHR12002">
    <property type="entry name" value="CLAUDIN"/>
    <property type="match status" value="1"/>
</dbReference>
<evidence type="ECO:0000313" key="11">
    <source>
        <dbReference type="Proteomes" id="UP000694523"/>
    </source>
</evidence>
<dbReference type="Proteomes" id="UP000694523">
    <property type="component" value="Unplaced"/>
</dbReference>
<dbReference type="Gene3D" id="1.20.140.150">
    <property type="match status" value="1"/>
</dbReference>
<dbReference type="PRINTS" id="PR01077">
    <property type="entry name" value="CLAUDIN"/>
</dbReference>
<comment type="subcellular location">
    <subcellularLocation>
        <location evidence="8">Cell junction</location>
        <location evidence="8">Tight junction</location>
    </subcellularLocation>
    <subcellularLocation>
        <location evidence="8">Cell membrane</location>
        <topology evidence="8">Multi-pass membrane protein</topology>
    </subcellularLocation>
</comment>
<reference evidence="10" key="2">
    <citation type="submission" date="2025-09" db="UniProtKB">
        <authorList>
            <consortium name="Ensembl"/>
        </authorList>
    </citation>
    <scope>IDENTIFICATION</scope>
</reference>
<protein>
    <recommendedName>
        <fullName evidence="8">Claudin</fullName>
    </recommendedName>
</protein>
<evidence type="ECO:0000256" key="8">
    <source>
        <dbReference type="RuleBase" id="RU060637"/>
    </source>
</evidence>
<sequence>MASMCRLVTGLVGSCTGWVGLIVATATNDWVHTCDHSMSMCMGMDEVGSRGLWAKCTISPVLSHCTSLSQVLTLPAYILTSRALMISACLLGLPALLLVLMSMPCVRLQNPSITKLNRSRIGGSLYLVMALFGIISTVWFPISAKGLMSFGFSLYAGWVGVALCLLGGIIILWCCGSNPSLSRGDSSFYYSRSRGVAMPRDQPANQPAKSALV</sequence>
<name>A0A8C6T414_9GOBI</name>
<evidence type="ECO:0000256" key="9">
    <source>
        <dbReference type="SAM" id="SignalP"/>
    </source>
</evidence>
<evidence type="ECO:0000256" key="1">
    <source>
        <dbReference type="ARBA" id="ARBA00008295"/>
    </source>
</evidence>
<proteinExistence type="inferred from homology"/>
<evidence type="ECO:0000256" key="2">
    <source>
        <dbReference type="ARBA" id="ARBA00022427"/>
    </source>
</evidence>
<comment type="similarity">
    <text evidence="1 8">Belongs to the claudin family.</text>
</comment>
<dbReference type="InterPro" id="IPR017974">
    <property type="entry name" value="Claudin_CS"/>
</dbReference>
<dbReference type="GO" id="GO:0005198">
    <property type="term" value="F:structural molecule activity"/>
    <property type="evidence" value="ECO:0007669"/>
    <property type="project" value="InterPro"/>
</dbReference>
<feature type="transmembrane region" description="Helical" evidence="8">
    <location>
        <begin position="76"/>
        <end position="100"/>
    </location>
</feature>
<keyword evidence="3 8" id="KW-1003">Cell membrane</keyword>
<dbReference type="InterPro" id="IPR006187">
    <property type="entry name" value="Claudin"/>
</dbReference>
<keyword evidence="2 8" id="KW-0796">Tight junction</keyword>
<keyword evidence="11" id="KW-1185">Reference proteome</keyword>
<dbReference type="PROSITE" id="PS01346">
    <property type="entry name" value="CLAUDIN"/>
    <property type="match status" value="1"/>
</dbReference>
<organism evidence="10 11">
    <name type="scientific">Neogobius melanostomus</name>
    <name type="common">round goby</name>
    <dbReference type="NCBI Taxonomy" id="47308"/>
    <lineage>
        <taxon>Eukaryota</taxon>
        <taxon>Metazoa</taxon>
        <taxon>Chordata</taxon>
        <taxon>Craniata</taxon>
        <taxon>Vertebrata</taxon>
        <taxon>Euteleostomi</taxon>
        <taxon>Actinopterygii</taxon>
        <taxon>Neopterygii</taxon>
        <taxon>Teleostei</taxon>
        <taxon>Neoteleostei</taxon>
        <taxon>Acanthomorphata</taxon>
        <taxon>Gobiaria</taxon>
        <taxon>Gobiiformes</taxon>
        <taxon>Gobioidei</taxon>
        <taxon>Gobiidae</taxon>
        <taxon>Benthophilinae</taxon>
        <taxon>Neogobiini</taxon>
        <taxon>Neogobius</taxon>
    </lineage>
</organism>
<evidence type="ECO:0000256" key="6">
    <source>
        <dbReference type="ARBA" id="ARBA00022989"/>
    </source>
</evidence>
<comment type="function">
    <text evidence="8">Claudins function as major constituents of the tight junction complexes that regulate the permeability of epithelia.</text>
</comment>
<dbReference type="Pfam" id="PF00822">
    <property type="entry name" value="PMP22_Claudin"/>
    <property type="match status" value="1"/>
</dbReference>
<dbReference type="Ensembl" id="ENSNMLT00000017899.1">
    <property type="protein sequence ID" value="ENSNMLP00000015935.1"/>
    <property type="gene ID" value="ENSNMLG00000010534.1"/>
</dbReference>
<dbReference type="GO" id="GO:0005886">
    <property type="term" value="C:plasma membrane"/>
    <property type="evidence" value="ECO:0007669"/>
    <property type="project" value="UniProtKB-SubCell"/>
</dbReference>
<feature type="transmembrane region" description="Helical" evidence="8">
    <location>
        <begin position="121"/>
        <end position="142"/>
    </location>
</feature>
<feature type="signal peptide" evidence="9">
    <location>
        <begin position="1"/>
        <end position="17"/>
    </location>
</feature>
<comment type="caution">
    <text evidence="8">Lacks conserved residue(s) required for the propagation of feature annotation.</text>
</comment>
<evidence type="ECO:0000256" key="7">
    <source>
        <dbReference type="ARBA" id="ARBA00023136"/>
    </source>
</evidence>